<dbReference type="EMBL" id="CAXIEN010000234">
    <property type="protein sequence ID" value="CAL1288635.1"/>
    <property type="molecule type" value="Genomic_DNA"/>
</dbReference>
<evidence type="ECO:0000313" key="2">
    <source>
        <dbReference type="EMBL" id="CAL1288635.1"/>
    </source>
</evidence>
<dbReference type="PRINTS" id="PR00449">
    <property type="entry name" value="RASTRNSFRMNG"/>
</dbReference>
<dbReference type="AlphaFoldDB" id="A0AAV2AYB0"/>
<name>A0AAV2AYB0_9ARAC</name>
<dbReference type="Gene3D" id="3.40.50.300">
    <property type="entry name" value="P-loop containing nucleotide triphosphate hydrolases"/>
    <property type="match status" value="1"/>
</dbReference>
<evidence type="ECO:0008006" key="4">
    <source>
        <dbReference type="Google" id="ProtNLM"/>
    </source>
</evidence>
<keyword evidence="3" id="KW-1185">Reference proteome</keyword>
<comment type="caution">
    <text evidence="2">The sequence shown here is derived from an EMBL/GenBank/DDBJ whole genome shotgun (WGS) entry which is preliminary data.</text>
</comment>
<dbReference type="SUPFAM" id="SSF52540">
    <property type="entry name" value="P-loop containing nucleoside triphosphate hydrolases"/>
    <property type="match status" value="1"/>
</dbReference>
<proteinExistence type="predicted"/>
<sequence>MSLDRSHPVFRGHPGRDRTPPRFRVRSLDEEIGSRTFGWKYRRYICILGDQNTGRRSLARRFFRDRGELRVDGNYWMRGRIPLSNAAPFPRGELDLLIRIVPSPDEETRLGSRFGRTLIAAGIHGNAALFIFAFVCAHVEHLLRLEEYYDLFYPFQWKNHIPSLIVGTKCDLVDPHQHRFMSGEEIEEEVGFIFGRRSYLPLYFECSVLNNINVHAVINEALHLIFGND</sequence>
<evidence type="ECO:0000313" key="3">
    <source>
        <dbReference type="Proteomes" id="UP001497382"/>
    </source>
</evidence>
<dbReference type="Proteomes" id="UP001497382">
    <property type="component" value="Unassembled WGS sequence"/>
</dbReference>
<organism evidence="2 3">
    <name type="scientific">Larinioides sclopetarius</name>
    <dbReference type="NCBI Taxonomy" id="280406"/>
    <lineage>
        <taxon>Eukaryota</taxon>
        <taxon>Metazoa</taxon>
        <taxon>Ecdysozoa</taxon>
        <taxon>Arthropoda</taxon>
        <taxon>Chelicerata</taxon>
        <taxon>Arachnida</taxon>
        <taxon>Araneae</taxon>
        <taxon>Araneomorphae</taxon>
        <taxon>Entelegynae</taxon>
        <taxon>Araneoidea</taxon>
        <taxon>Araneidae</taxon>
        <taxon>Larinioides</taxon>
    </lineage>
</organism>
<feature type="region of interest" description="Disordered" evidence="1">
    <location>
        <begin position="1"/>
        <end position="22"/>
    </location>
</feature>
<evidence type="ECO:0000256" key="1">
    <source>
        <dbReference type="SAM" id="MobiDB-lite"/>
    </source>
</evidence>
<reference evidence="2 3" key="1">
    <citation type="submission" date="2024-04" db="EMBL/GenBank/DDBJ databases">
        <authorList>
            <person name="Rising A."/>
            <person name="Reimegard J."/>
            <person name="Sonavane S."/>
            <person name="Akerstrom W."/>
            <person name="Nylinder S."/>
            <person name="Hedman E."/>
            <person name="Kallberg Y."/>
        </authorList>
    </citation>
    <scope>NUCLEOTIDE SEQUENCE [LARGE SCALE GENOMIC DNA]</scope>
</reference>
<protein>
    <recommendedName>
        <fullName evidence="4">GTP-binding protein</fullName>
    </recommendedName>
</protein>
<dbReference type="CDD" id="cd00882">
    <property type="entry name" value="Ras_like_GTPase"/>
    <property type="match status" value="1"/>
</dbReference>
<dbReference type="InterPro" id="IPR027417">
    <property type="entry name" value="P-loop_NTPase"/>
</dbReference>
<accession>A0AAV2AYB0</accession>
<gene>
    <name evidence="2" type="ORF">LARSCL_LOCUS15456</name>
</gene>